<dbReference type="SUPFAM" id="SSF56112">
    <property type="entry name" value="Protein kinase-like (PK-like)"/>
    <property type="match status" value="1"/>
</dbReference>
<keyword evidence="9 16" id="KW-0547">Nucleotide-binding</keyword>
<keyword evidence="13" id="KW-0472">Membrane</keyword>
<dbReference type="OrthoDB" id="1720310at2759"/>
<dbReference type="PROSITE" id="PS50011">
    <property type="entry name" value="PROTEIN_KINASE_DOM"/>
    <property type="match status" value="1"/>
</dbReference>
<evidence type="ECO:0000313" key="19">
    <source>
        <dbReference type="Proteomes" id="UP000594638"/>
    </source>
</evidence>
<keyword evidence="4" id="KW-1003">Cell membrane</keyword>
<dbReference type="Gramene" id="OE9A091680T1">
    <property type="protein sequence ID" value="OE9A091680C1"/>
    <property type="gene ID" value="OE9A091680"/>
</dbReference>
<evidence type="ECO:0000256" key="15">
    <source>
        <dbReference type="ARBA" id="ARBA00023180"/>
    </source>
</evidence>
<keyword evidence="6" id="KW-0808">Transferase</keyword>
<dbReference type="FunFam" id="3.30.200.20:FF:000466">
    <property type="entry name" value="Putative LRR receptor-like serine/threonine-protein kinase"/>
    <property type="match status" value="1"/>
</dbReference>
<evidence type="ECO:0000256" key="6">
    <source>
        <dbReference type="ARBA" id="ARBA00022679"/>
    </source>
</evidence>
<proteinExistence type="inferred from homology"/>
<accession>A0A8S0PJS6</accession>
<reference evidence="18 19" key="1">
    <citation type="submission" date="2019-12" db="EMBL/GenBank/DDBJ databases">
        <authorList>
            <person name="Alioto T."/>
            <person name="Alioto T."/>
            <person name="Gomez Garrido J."/>
        </authorList>
    </citation>
    <scope>NUCLEOTIDE SEQUENCE [LARGE SCALE GENOMIC DNA]</scope>
</reference>
<keyword evidence="8" id="KW-0732">Signal</keyword>
<organism evidence="18 19">
    <name type="scientific">Olea europaea subsp. europaea</name>
    <dbReference type="NCBI Taxonomy" id="158383"/>
    <lineage>
        <taxon>Eukaryota</taxon>
        <taxon>Viridiplantae</taxon>
        <taxon>Streptophyta</taxon>
        <taxon>Embryophyta</taxon>
        <taxon>Tracheophyta</taxon>
        <taxon>Spermatophyta</taxon>
        <taxon>Magnoliopsida</taxon>
        <taxon>eudicotyledons</taxon>
        <taxon>Gunneridae</taxon>
        <taxon>Pentapetalae</taxon>
        <taxon>asterids</taxon>
        <taxon>lamiids</taxon>
        <taxon>Lamiales</taxon>
        <taxon>Oleaceae</taxon>
        <taxon>Oleeae</taxon>
        <taxon>Olea</taxon>
    </lineage>
</organism>
<evidence type="ECO:0000256" key="4">
    <source>
        <dbReference type="ARBA" id="ARBA00022475"/>
    </source>
</evidence>
<feature type="domain" description="Protein kinase" evidence="17">
    <location>
        <begin position="158"/>
        <end position="429"/>
    </location>
</feature>
<dbReference type="PANTHER" id="PTHR27002:SF1097">
    <property type="entry name" value="RECEPTOR-LIKE SERINE_THREONINE-PROTEIN KINASE"/>
    <property type="match status" value="1"/>
</dbReference>
<evidence type="ECO:0000256" key="5">
    <source>
        <dbReference type="ARBA" id="ARBA00022527"/>
    </source>
</evidence>
<keyword evidence="7" id="KW-0812">Transmembrane</keyword>
<dbReference type="Gene3D" id="3.30.200.20">
    <property type="entry name" value="Phosphorylase Kinase, domain 1"/>
    <property type="match status" value="1"/>
</dbReference>
<dbReference type="Gene3D" id="1.10.510.10">
    <property type="entry name" value="Transferase(Phosphotransferase) domain 1"/>
    <property type="match status" value="1"/>
</dbReference>
<sequence length="455" mass="51298">MTFLEVAKRCLHDEPNKRPTMAQVVVQLESALEQLESSKSSAPEIACSDSVVSCAGETLHSISAEIEEKSSVDEQNMPLSLSERSKMVQNAEPSGRGAQVYKRNKTAYKLPRFLPWNALWKRANITKKSQLSIPEYFREEVESHRFDLATIAAATNNFSLPNEIGAGAFGTVYKGLLSTGQEVAVKRLSSNSYQANSVLKNEVLLLSKLQHPNLIKLLGYCLHGQERMLVYELMEKKSLNAYLFGETRHKLGWTIRFEIVIDIARGILHLHQDSGLKIIHRCIQASTILLNKEMKPKISAFGIARTLEEHQTETSTSRIFCSYGYMSPEYIMEGIFSVKSGVFSFGVLVLEIVSGRSISTFPDLMYCDWKTWNGGKALELLDKSMKGEFPADEALRCIQVGLLCVQKRRDDRPTMQSVLEMLEGEVPLFPQPLPPPMLKMKHTQFDDEDLDRLNQ</sequence>
<evidence type="ECO:0000256" key="10">
    <source>
        <dbReference type="ARBA" id="ARBA00022777"/>
    </source>
</evidence>
<keyword evidence="11 16" id="KW-0067">ATP-binding</keyword>
<evidence type="ECO:0000313" key="18">
    <source>
        <dbReference type="EMBL" id="CAA2953780.1"/>
    </source>
</evidence>
<evidence type="ECO:0000256" key="16">
    <source>
        <dbReference type="PROSITE-ProRule" id="PRU10141"/>
    </source>
</evidence>
<comment type="similarity">
    <text evidence="2">In the N-terminal section; belongs to the leguminous lectin family.</text>
</comment>
<evidence type="ECO:0000256" key="13">
    <source>
        <dbReference type="ARBA" id="ARBA00023136"/>
    </source>
</evidence>
<dbReference type="Pfam" id="PF07714">
    <property type="entry name" value="PK_Tyr_Ser-Thr"/>
    <property type="match status" value="1"/>
</dbReference>
<evidence type="ECO:0000256" key="9">
    <source>
        <dbReference type="ARBA" id="ARBA00022741"/>
    </source>
</evidence>
<dbReference type="GO" id="GO:0004674">
    <property type="term" value="F:protein serine/threonine kinase activity"/>
    <property type="evidence" value="ECO:0007669"/>
    <property type="project" value="UniProtKB-KW"/>
</dbReference>
<evidence type="ECO:0000256" key="14">
    <source>
        <dbReference type="ARBA" id="ARBA00023170"/>
    </source>
</evidence>
<keyword evidence="12" id="KW-1133">Transmembrane helix</keyword>
<dbReference type="AlphaFoldDB" id="A0A8S0PJS6"/>
<dbReference type="InterPro" id="IPR001245">
    <property type="entry name" value="Ser-Thr/Tyr_kinase_cat_dom"/>
</dbReference>
<evidence type="ECO:0000256" key="7">
    <source>
        <dbReference type="ARBA" id="ARBA00022692"/>
    </source>
</evidence>
<name>A0A8S0PJS6_OLEEU</name>
<dbReference type="PANTHER" id="PTHR27002">
    <property type="entry name" value="RECEPTOR-LIKE SERINE/THREONINE-PROTEIN KINASE SD1-8"/>
    <property type="match status" value="1"/>
</dbReference>
<dbReference type="PROSITE" id="PS00107">
    <property type="entry name" value="PROTEIN_KINASE_ATP"/>
    <property type="match status" value="1"/>
</dbReference>
<evidence type="ECO:0000259" key="17">
    <source>
        <dbReference type="PROSITE" id="PS50011"/>
    </source>
</evidence>
<feature type="binding site" evidence="16">
    <location>
        <position position="186"/>
    </location>
    <ligand>
        <name>ATP</name>
        <dbReference type="ChEBI" id="CHEBI:30616"/>
    </ligand>
</feature>
<comment type="similarity">
    <text evidence="3">In the C-terminal section; belongs to the protein kinase superfamily. Ser/Thr protein kinase family.</text>
</comment>
<dbReference type="InterPro" id="IPR000719">
    <property type="entry name" value="Prot_kinase_dom"/>
</dbReference>
<evidence type="ECO:0000256" key="2">
    <source>
        <dbReference type="ARBA" id="ARBA00008536"/>
    </source>
</evidence>
<keyword evidence="19" id="KW-1185">Reference proteome</keyword>
<dbReference type="EMBL" id="CACTIH010000098">
    <property type="protein sequence ID" value="CAA2953780.1"/>
    <property type="molecule type" value="Genomic_DNA"/>
</dbReference>
<evidence type="ECO:0000256" key="3">
    <source>
        <dbReference type="ARBA" id="ARBA00010217"/>
    </source>
</evidence>
<comment type="subcellular location">
    <subcellularLocation>
        <location evidence="1">Cell membrane</location>
        <topology evidence="1">Single-pass type I membrane protein</topology>
    </subcellularLocation>
</comment>
<keyword evidence="15" id="KW-0325">Glycoprotein</keyword>
<dbReference type="Proteomes" id="UP000594638">
    <property type="component" value="Unassembled WGS sequence"/>
</dbReference>
<evidence type="ECO:0000256" key="12">
    <source>
        <dbReference type="ARBA" id="ARBA00022989"/>
    </source>
</evidence>
<dbReference type="GO" id="GO:0005886">
    <property type="term" value="C:plasma membrane"/>
    <property type="evidence" value="ECO:0007669"/>
    <property type="project" value="UniProtKB-SubCell"/>
</dbReference>
<dbReference type="GO" id="GO:0002229">
    <property type="term" value="P:defense response to oomycetes"/>
    <property type="evidence" value="ECO:0007669"/>
    <property type="project" value="UniProtKB-ARBA"/>
</dbReference>
<keyword evidence="5" id="KW-0723">Serine/threonine-protein kinase</keyword>
<dbReference type="GO" id="GO:0005524">
    <property type="term" value="F:ATP binding"/>
    <property type="evidence" value="ECO:0007669"/>
    <property type="project" value="UniProtKB-UniRule"/>
</dbReference>
<keyword evidence="14 18" id="KW-0675">Receptor</keyword>
<dbReference type="InterPro" id="IPR011009">
    <property type="entry name" value="Kinase-like_dom_sf"/>
</dbReference>
<evidence type="ECO:0000256" key="11">
    <source>
        <dbReference type="ARBA" id="ARBA00022840"/>
    </source>
</evidence>
<protein>
    <submittedName>
        <fullName evidence="18">Receptor kinase At5g39000</fullName>
    </submittedName>
</protein>
<gene>
    <name evidence="18" type="ORF">OLEA9_A091680</name>
</gene>
<evidence type="ECO:0000256" key="1">
    <source>
        <dbReference type="ARBA" id="ARBA00004251"/>
    </source>
</evidence>
<dbReference type="InterPro" id="IPR017441">
    <property type="entry name" value="Protein_kinase_ATP_BS"/>
</dbReference>
<keyword evidence="10 18" id="KW-0418">Kinase</keyword>
<dbReference type="FunFam" id="1.10.510.10:FF:000240">
    <property type="entry name" value="Lectin-domain containing receptor kinase A4.3"/>
    <property type="match status" value="1"/>
</dbReference>
<comment type="caution">
    <text evidence="18">The sequence shown here is derived from an EMBL/GenBank/DDBJ whole genome shotgun (WGS) entry which is preliminary data.</text>
</comment>
<evidence type="ECO:0000256" key="8">
    <source>
        <dbReference type="ARBA" id="ARBA00022729"/>
    </source>
</evidence>